<keyword evidence="4" id="KW-0238">DNA-binding</keyword>
<keyword evidence="8" id="KW-0732">Signal</keyword>
<feature type="coiled-coil region" evidence="6">
    <location>
        <begin position="230"/>
        <end position="288"/>
    </location>
</feature>
<dbReference type="AlphaFoldDB" id="A0AAQ3T9D5"/>
<dbReference type="EMBL" id="CP144748">
    <property type="protein sequence ID" value="WVZ68287.1"/>
    <property type="molecule type" value="Genomic_DNA"/>
</dbReference>
<feature type="compositionally biased region" description="Polar residues" evidence="7">
    <location>
        <begin position="337"/>
        <end position="346"/>
    </location>
</feature>
<feature type="chain" id="PRO_5042966232" description="C3H1-type domain-containing protein" evidence="8">
    <location>
        <begin position="26"/>
        <end position="391"/>
    </location>
</feature>
<dbReference type="GO" id="GO:0003677">
    <property type="term" value="F:DNA binding"/>
    <property type="evidence" value="ECO:0007669"/>
    <property type="project" value="UniProtKB-KW"/>
</dbReference>
<keyword evidence="11" id="KW-1185">Reference proteome</keyword>
<feature type="compositionally biased region" description="Acidic residues" evidence="7">
    <location>
        <begin position="350"/>
        <end position="370"/>
    </location>
</feature>
<keyword evidence="6" id="KW-0175">Coiled coil</keyword>
<dbReference type="Pfam" id="PF16543">
    <property type="entry name" value="DFRP_C"/>
    <property type="match status" value="1"/>
</dbReference>
<evidence type="ECO:0000259" key="9">
    <source>
        <dbReference type="PROSITE" id="PS50103"/>
    </source>
</evidence>
<dbReference type="GO" id="GO:0002181">
    <property type="term" value="P:cytoplasmic translation"/>
    <property type="evidence" value="ECO:0007669"/>
    <property type="project" value="TreeGrafter"/>
</dbReference>
<dbReference type="GO" id="GO:0008270">
    <property type="term" value="F:zinc ion binding"/>
    <property type="evidence" value="ECO:0007669"/>
    <property type="project" value="UniProtKB-KW"/>
</dbReference>
<evidence type="ECO:0000313" key="10">
    <source>
        <dbReference type="EMBL" id="WVZ68287.1"/>
    </source>
</evidence>
<gene>
    <name evidence="10" type="ORF">U9M48_017246</name>
</gene>
<dbReference type="InterPro" id="IPR032378">
    <property type="entry name" value="ZC3H15/TMA46_C"/>
</dbReference>
<dbReference type="GO" id="GO:0003729">
    <property type="term" value="F:mRNA binding"/>
    <property type="evidence" value="ECO:0007669"/>
    <property type="project" value="TreeGrafter"/>
</dbReference>
<feature type="signal peptide" evidence="8">
    <location>
        <begin position="1"/>
        <end position="25"/>
    </location>
</feature>
<evidence type="ECO:0000256" key="4">
    <source>
        <dbReference type="ARBA" id="ARBA00023125"/>
    </source>
</evidence>
<protein>
    <recommendedName>
        <fullName evidence="9">C3H1-type domain-containing protein</fullName>
    </recommendedName>
</protein>
<dbReference type="GO" id="GO:0005829">
    <property type="term" value="C:cytosol"/>
    <property type="evidence" value="ECO:0007669"/>
    <property type="project" value="TreeGrafter"/>
</dbReference>
<sequence length="391" mass="45056">MNRRFFLLLLVVVIDLLGFVDRLRAEEIAALERAGILFRLPLIFVLSVSGSIRLRLVDGSLERYKARLVAQREHGRDYDETFALVAHMKTLRAREWSRLDVKNAFLNGVDPKSIVCEFFKAGQCQKGFKCKFSHDLNVQRKGEKIDIYTDKRDAETMEDWDQETLEKVVEQKKTEYQQNKPTDIVCKYFLDAVEKKQYGWFWVCPNGGKDCHYRHALPPGYVLKSQMKALLEEESDKIAIEDEIEDQRKKTKTTTPMTTELFMEWKRKKAEEREAGQAALKAERAKNDRMRQPSFLLATCLLQLTIVFVDDAEAYEIYEREEEPEASEESSKKSQDVGPSSSTSNGKEVEEPDDEDIDVDDDLDLDELNELEASLARTSIQIREPGEGTST</sequence>
<accession>A0AAQ3T9D5</accession>
<evidence type="ECO:0000256" key="2">
    <source>
        <dbReference type="ARBA" id="ARBA00022771"/>
    </source>
</evidence>
<dbReference type="PROSITE" id="PS50103">
    <property type="entry name" value="ZF_C3H1"/>
    <property type="match status" value="2"/>
</dbReference>
<dbReference type="PANTHER" id="PTHR12681:SF0">
    <property type="entry name" value="ZINC FINGER CCCH DOMAIN-CONTAINING PROTEIN 15"/>
    <property type="match status" value="1"/>
</dbReference>
<dbReference type="Gene3D" id="6.20.400.10">
    <property type="match status" value="1"/>
</dbReference>
<feature type="zinc finger region" description="C3H1-type" evidence="5">
    <location>
        <begin position="110"/>
        <end position="137"/>
    </location>
</feature>
<evidence type="ECO:0000256" key="6">
    <source>
        <dbReference type="SAM" id="Coils"/>
    </source>
</evidence>
<dbReference type="Gene3D" id="4.10.1000.10">
    <property type="entry name" value="Zinc finger, CCCH-type"/>
    <property type="match status" value="1"/>
</dbReference>
<evidence type="ECO:0000256" key="3">
    <source>
        <dbReference type="ARBA" id="ARBA00022833"/>
    </source>
</evidence>
<keyword evidence="1 5" id="KW-0479">Metal-binding</keyword>
<organism evidence="10 11">
    <name type="scientific">Paspalum notatum var. saurae</name>
    <dbReference type="NCBI Taxonomy" id="547442"/>
    <lineage>
        <taxon>Eukaryota</taxon>
        <taxon>Viridiplantae</taxon>
        <taxon>Streptophyta</taxon>
        <taxon>Embryophyta</taxon>
        <taxon>Tracheophyta</taxon>
        <taxon>Spermatophyta</taxon>
        <taxon>Magnoliopsida</taxon>
        <taxon>Liliopsida</taxon>
        <taxon>Poales</taxon>
        <taxon>Poaceae</taxon>
        <taxon>PACMAD clade</taxon>
        <taxon>Panicoideae</taxon>
        <taxon>Andropogonodae</taxon>
        <taxon>Paspaleae</taxon>
        <taxon>Paspalinae</taxon>
        <taxon>Paspalum</taxon>
    </lineage>
</organism>
<feature type="domain" description="C3H1-type" evidence="9">
    <location>
        <begin position="180"/>
        <end position="218"/>
    </location>
</feature>
<proteinExistence type="predicted"/>
<feature type="domain" description="C3H1-type" evidence="9">
    <location>
        <begin position="110"/>
        <end position="137"/>
    </location>
</feature>
<dbReference type="Proteomes" id="UP001341281">
    <property type="component" value="Chromosome 04"/>
</dbReference>
<evidence type="ECO:0000256" key="8">
    <source>
        <dbReference type="SAM" id="SignalP"/>
    </source>
</evidence>
<feature type="zinc finger region" description="C3H1-type" evidence="5">
    <location>
        <begin position="180"/>
        <end position="218"/>
    </location>
</feature>
<dbReference type="SMART" id="SM00356">
    <property type="entry name" value="ZnF_C3H1"/>
    <property type="match status" value="2"/>
</dbReference>
<evidence type="ECO:0000256" key="5">
    <source>
        <dbReference type="PROSITE-ProRule" id="PRU00723"/>
    </source>
</evidence>
<reference evidence="10 11" key="1">
    <citation type="submission" date="2024-02" db="EMBL/GenBank/DDBJ databases">
        <title>High-quality chromosome-scale genome assembly of Pensacola bahiagrass (Paspalum notatum Flugge var. saurae).</title>
        <authorList>
            <person name="Vega J.M."/>
            <person name="Podio M."/>
            <person name="Orjuela J."/>
            <person name="Siena L.A."/>
            <person name="Pessino S.C."/>
            <person name="Combes M.C."/>
            <person name="Mariac C."/>
            <person name="Albertini E."/>
            <person name="Pupilli F."/>
            <person name="Ortiz J.P.A."/>
            <person name="Leblanc O."/>
        </authorList>
    </citation>
    <scope>NUCLEOTIDE SEQUENCE [LARGE SCALE GENOMIC DNA]</scope>
    <source>
        <strain evidence="10">R1</strain>
        <tissue evidence="10">Leaf</tissue>
    </source>
</reference>
<dbReference type="InterPro" id="IPR000571">
    <property type="entry name" value="Znf_CCCH"/>
</dbReference>
<keyword evidence="3 5" id="KW-0862">Zinc</keyword>
<dbReference type="SUPFAM" id="SSF90229">
    <property type="entry name" value="CCCH zinc finger"/>
    <property type="match status" value="1"/>
</dbReference>
<dbReference type="PANTHER" id="PTHR12681">
    <property type="entry name" value="ZINC FINGER-CONTAINING PROTEIN P48ZNF"/>
    <property type="match status" value="1"/>
</dbReference>
<name>A0AAQ3T9D5_PASNO</name>
<evidence type="ECO:0000256" key="7">
    <source>
        <dbReference type="SAM" id="MobiDB-lite"/>
    </source>
</evidence>
<keyword evidence="2 5" id="KW-0863">Zinc-finger</keyword>
<evidence type="ECO:0000256" key="1">
    <source>
        <dbReference type="ARBA" id="ARBA00022723"/>
    </source>
</evidence>
<feature type="region of interest" description="Disordered" evidence="7">
    <location>
        <begin position="320"/>
        <end position="391"/>
    </location>
</feature>
<dbReference type="InterPro" id="IPR036855">
    <property type="entry name" value="Znf_CCCH_sf"/>
</dbReference>
<evidence type="ECO:0000313" key="11">
    <source>
        <dbReference type="Proteomes" id="UP001341281"/>
    </source>
</evidence>